<feature type="compositionally biased region" description="Basic and acidic residues" evidence="1">
    <location>
        <begin position="273"/>
        <end position="285"/>
    </location>
</feature>
<name>A0A239P505_9ACTN</name>
<keyword evidence="4" id="KW-1185">Reference proteome</keyword>
<dbReference type="InterPro" id="IPR001387">
    <property type="entry name" value="Cro/C1-type_HTH"/>
</dbReference>
<dbReference type="Gene3D" id="3.30.450.180">
    <property type="match status" value="1"/>
</dbReference>
<dbReference type="EMBL" id="FZOD01000087">
    <property type="protein sequence ID" value="SNT62042.1"/>
    <property type="molecule type" value="Genomic_DNA"/>
</dbReference>
<dbReference type="SUPFAM" id="SSF47413">
    <property type="entry name" value="lambda repressor-like DNA-binding domains"/>
    <property type="match status" value="1"/>
</dbReference>
<gene>
    <name evidence="3" type="ORF">SAMN05216276_108716</name>
</gene>
<feature type="region of interest" description="Disordered" evidence="1">
    <location>
        <begin position="260"/>
        <end position="294"/>
    </location>
</feature>
<organism evidence="3 4">
    <name type="scientific">Streptosporangium subroseum</name>
    <dbReference type="NCBI Taxonomy" id="106412"/>
    <lineage>
        <taxon>Bacteria</taxon>
        <taxon>Bacillati</taxon>
        <taxon>Actinomycetota</taxon>
        <taxon>Actinomycetes</taxon>
        <taxon>Streptosporangiales</taxon>
        <taxon>Streptosporangiaceae</taxon>
        <taxon>Streptosporangium</taxon>
    </lineage>
</organism>
<dbReference type="GO" id="GO:0003677">
    <property type="term" value="F:DNA binding"/>
    <property type="evidence" value="ECO:0007669"/>
    <property type="project" value="InterPro"/>
</dbReference>
<dbReference type="Proteomes" id="UP000198282">
    <property type="component" value="Unassembled WGS sequence"/>
</dbReference>
<dbReference type="PROSITE" id="PS50943">
    <property type="entry name" value="HTH_CROC1"/>
    <property type="match status" value="1"/>
</dbReference>
<dbReference type="PANTHER" id="PTHR35010:SF2">
    <property type="entry name" value="BLL4672 PROTEIN"/>
    <property type="match status" value="1"/>
</dbReference>
<protein>
    <submittedName>
        <fullName evidence="3">Transcriptional regulator, contains XRE-family HTH domain</fullName>
    </submittedName>
</protein>
<accession>A0A239P505</accession>
<feature type="domain" description="HTH cro/C1-type" evidence="2">
    <location>
        <begin position="36"/>
        <end position="83"/>
    </location>
</feature>
<dbReference type="Pfam" id="PF13560">
    <property type="entry name" value="HTH_31"/>
    <property type="match status" value="1"/>
</dbReference>
<dbReference type="PANTHER" id="PTHR35010">
    <property type="entry name" value="BLL4672 PROTEIN-RELATED"/>
    <property type="match status" value="1"/>
</dbReference>
<dbReference type="InterPro" id="IPR010982">
    <property type="entry name" value="Lambda_DNA-bd_dom_sf"/>
</dbReference>
<evidence type="ECO:0000256" key="1">
    <source>
        <dbReference type="SAM" id="MobiDB-lite"/>
    </source>
</evidence>
<dbReference type="CDD" id="cd00093">
    <property type="entry name" value="HTH_XRE"/>
    <property type="match status" value="1"/>
</dbReference>
<reference evidence="3 4" key="1">
    <citation type="submission" date="2017-06" db="EMBL/GenBank/DDBJ databases">
        <authorList>
            <person name="Kim H.J."/>
            <person name="Triplett B.A."/>
        </authorList>
    </citation>
    <scope>NUCLEOTIDE SEQUENCE [LARGE SCALE GENOMIC DNA]</scope>
    <source>
        <strain evidence="3 4">CGMCC 4.2132</strain>
    </source>
</reference>
<evidence type="ECO:0000259" key="2">
    <source>
        <dbReference type="PROSITE" id="PS50943"/>
    </source>
</evidence>
<proteinExistence type="predicted"/>
<evidence type="ECO:0000313" key="4">
    <source>
        <dbReference type="Proteomes" id="UP000198282"/>
    </source>
</evidence>
<dbReference type="Gene3D" id="1.10.260.40">
    <property type="entry name" value="lambda repressor-like DNA-binding domains"/>
    <property type="match status" value="1"/>
</dbReference>
<dbReference type="AlphaFoldDB" id="A0A239P505"/>
<dbReference type="InterPro" id="IPR041413">
    <property type="entry name" value="MLTR_LBD"/>
</dbReference>
<dbReference type="Pfam" id="PF17765">
    <property type="entry name" value="MLTR_LBD"/>
    <property type="match status" value="1"/>
</dbReference>
<sequence length="294" mass="32480">MVGSVNLIGEYLRARRELIRPEDVGLPDNGHRRVPGLRRDELAMLSGISTEYYTRLEQGRDRRPSPQVLDAIARALGLDEDATAHLHALGTPQEPRRRRPARVRPGVQPLLDAWHNTPAYVQGPFQDVLAANRLAVALSPVFTPGSNILRSVLLDPTSQESLPDWQNRVGSLVAALRVMAGPDVNDPRLTDLVGELSVKSDLFRRLWSRHDAKPHPGGGVHRLRNPLVGDLELHYEKFAVTGADRQLLVVYRAEPGSPSADALTLLGSLPEESTPRRPHTTDRSAPRSHARPAH</sequence>
<dbReference type="OrthoDB" id="4336585at2"/>
<evidence type="ECO:0000313" key="3">
    <source>
        <dbReference type="EMBL" id="SNT62042.1"/>
    </source>
</evidence>
<dbReference type="SMART" id="SM00530">
    <property type="entry name" value="HTH_XRE"/>
    <property type="match status" value="1"/>
</dbReference>